<sequence length="178" mass="19251">MTGLVSLKCFSDLEKQLEKLGKSAGRAALRRAGISALEPMARIARSLAPEETGELIESIEVSAKAKGAGAEIGRAEFHQVMKGGGTRVEALTAMRGARRAAKIAGGYSHVELFMGPEKARSKNEAIKAFVQEFGSAHVAATPYMRPAWDQDHQQLLARLKRELWFEVSSAMARAEGAR</sequence>
<proteinExistence type="predicted"/>
<name>A0AAU8ANH2_9RHOB</name>
<evidence type="ECO:0000313" key="1">
    <source>
        <dbReference type="EMBL" id="XCC95920.1"/>
    </source>
</evidence>
<dbReference type="RefSeq" id="WP_353474787.1">
    <property type="nucleotide sequence ID" value="NZ_CP123385.1"/>
</dbReference>
<gene>
    <name evidence="1" type="ORF">PVT71_14555</name>
</gene>
<dbReference type="EMBL" id="CP123385">
    <property type="protein sequence ID" value="XCC95920.1"/>
    <property type="molecule type" value="Genomic_DNA"/>
</dbReference>
<dbReference type="AlphaFoldDB" id="A0AAU8ANH2"/>
<organism evidence="1">
    <name type="scientific">Alloyangia sp. H15</name>
    <dbReference type="NCBI Taxonomy" id="3029062"/>
    <lineage>
        <taxon>Bacteria</taxon>
        <taxon>Pseudomonadati</taxon>
        <taxon>Pseudomonadota</taxon>
        <taxon>Alphaproteobacteria</taxon>
        <taxon>Rhodobacterales</taxon>
        <taxon>Roseobacteraceae</taxon>
        <taxon>Alloyangia</taxon>
    </lineage>
</organism>
<reference evidence="1" key="1">
    <citation type="submission" date="2023-02" db="EMBL/GenBank/DDBJ databases">
        <title>Description and genomic characterization of Salipiger bruguierae sp. nov., isolated from the sediment of mangrove plant Bruguiera sexangula.</title>
        <authorList>
            <person name="Long M."/>
        </authorList>
    </citation>
    <scope>NUCLEOTIDE SEQUENCE</scope>
    <source>
        <strain evidence="1">H15</strain>
    </source>
</reference>
<protein>
    <submittedName>
        <fullName evidence="1">HK97 gp10 family phage protein</fullName>
    </submittedName>
</protein>
<accession>A0AAU8ANH2</accession>